<dbReference type="RefSeq" id="XP_075083404.1">
    <property type="nucleotide sequence ID" value="XM_075227303.1"/>
</dbReference>
<reference evidence="2" key="2">
    <citation type="submission" date="2025-08" db="UniProtKB">
        <authorList>
            <consortium name="RefSeq"/>
        </authorList>
    </citation>
    <scope>IDENTIFICATION</scope>
    <source>
        <tissue evidence="2">Leaf</tissue>
    </source>
</reference>
<name>A0AC58SEM3_TOBAC</name>
<accession>A0AC58SEM3</accession>
<keyword evidence="1" id="KW-1185">Reference proteome</keyword>
<evidence type="ECO:0000313" key="2">
    <source>
        <dbReference type="RefSeq" id="XP_075083404.1"/>
    </source>
</evidence>
<dbReference type="Proteomes" id="UP000790787">
    <property type="component" value="Chromosome 12"/>
</dbReference>
<sequence>MIGAMNKVLSSRLSENVEDDVFDSSISSELFCGIFWKSFNALSTLKESSHSEKLDVAFWNGFVEMERKKKKGETLNCEGNIKASGIDNFNYGSSSNCLKGGTIGIEGFVVQFSRRIHLKAVKAPTDNFCAYINLWLILFSSIVQLSAIPSVWAAGGMMESWGRKPVLILGSILQLVGSILLYWFPNDVVASIGLTIIGCSVALLNQAIPIILNEINIGKAPKWISLVYNSMVLWGSTSTKAVNMAASHNFHYGWRWSFATSGFLALPLLVLSFFLSETPRFLIKKGRMEEAKASLKMLRKCGAEAELQMLAGVMENEGKRKRKKLSRSPLLLLNIVAQIFQQVLGLDSILFFGPFILQSAGYAYNASFVAPLIAGVIRAGVAGLTYPSYSYFGRRRTLVSACLGMVVAQVSLLGIFLLVGDRIFHLSQKSAYVGMAFAIPLIGCYSMFSGPSGWTEESYAEEIRVLGACWETSISLLMSLIMNPAILMLLCALKAGIFILFAALTLGMCFSIYKFLPEKDGEGVEEDLFKQHWFWKRFLPKDGNIEAVMAAALCLCGQIRSLILQINQLMALGRFQVTHCYGPGSKFLADYLANVGVVETQEIFFTEVQCKPKPH</sequence>
<proteinExistence type="predicted"/>
<reference evidence="1" key="1">
    <citation type="journal article" date="2014" name="Nat. Commun.">
        <title>The tobacco genome sequence and its comparison with those of tomato and potato.</title>
        <authorList>
            <person name="Sierro N."/>
            <person name="Battey J.N."/>
            <person name="Ouadi S."/>
            <person name="Bakaher N."/>
            <person name="Bovet L."/>
            <person name="Willig A."/>
            <person name="Goepfert S."/>
            <person name="Peitsch M.C."/>
            <person name="Ivanov N.V."/>
        </authorList>
    </citation>
    <scope>NUCLEOTIDE SEQUENCE [LARGE SCALE GENOMIC DNA]</scope>
</reference>
<evidence type="ECO:0000313" key="1">
    <source>
        <dbReference type="Proteomes" id="UP000790787"/>
    </source>
</evidence>
<protein>
    <submittedName>
        <fullName evidence="2">Sugar transport protein MST4-like</fullName>
    </submittedName>
</protein>
<gene>
    <name evidence="2" type="primary">LOC142167145</name>
</gene>
<organism evidence="1 2">
    <name type="scientific">Nicotiana tabacum</name>
    <name type="common">Common tobacco</name>
    <dbReference type="NCBI Taxonomy" id="4097"/>
    <lineage>
        <taxon>Eukaryota</taxon>
        <taxon>Viridiplantae</taxon>
        <taxon>Streptophyta</taxon>
        <taxon>Embryophyta</taxon>
        <taxon>Tracheophyta</taxon>
        <taxon>Spermatophyta</taxon>
        <taxon>Magnoliopsida</taxon>
        <taxon>eudicotyledons</taxon>
        <taxon>Gunneridae</taxon>
        <taxon>Pentapetalae</taxon>
        <taxon>asterids</taxon>
        <taxon>lamiids</taxon>
        <taxon>Solanales</taxon>
        <taxon>Solanaceae</taxon>
        <taxon>Nicotianoideae</taxon>
        <taxon>Nicotianeae</taxon>
        <taxon>Nicotiana</taxon>
    </lineage>
</organism>